<reference evidence="1 2" key="1">
    <citation type="submission" date="2019-03" db="EMBL/GenBank/DDBJ databases">
        <title>Genomic Encyclopedia of Type Strains, Phase IV (KMG-IV): sequencing the most valuable type-strain genomes for metagenomic binning, comparative biology and taxonomic classification.</title>
        <authorList>
            <person name="Goeker M."/>
        </authorList>
    </citation>
    <scope>NUCLEOTIDE SEQUENCE [LARGE SCALE GENOMIC DNA]</scope>
    <source>
        <strain evidence="1 2">DSM 11603</strain>
    </source>
</reference>
<proteinExistence type="predicted"/>
<evidence type="ECO:0000313" key="2">
    <source>
        <dbReference type="Proteomes" id="UP000294958"/>
    </source>
</evidence>
<accession>A0A4V3DJI6</accession>
<dbReference type="AlphaFoldDB" id="A0A4V3DJI6"/>
<keyword evidence="2" id="KW-1185">Reference proteome</keyword>
<dbReference type="RefSeq" id="WP_133676319.1">
    <property type="nucleotide sequence ID" value="NZ_SNZF01000054.1"/>
</dbReference>
<dbReference type="EMBL" id="SNZF01000054">
    <property type="protein sequence ID" value="TDR28931.1"/>
    <property type="molecule type" value="Genomic_DNA"/>
</dbReference>
<evidence type="ECO:0000313" key="1">
    <source>
        <dbReference type="EMBL" id="TDR28931.1"/>
    </source>
</evidence>
<organism evidence="1 2">
    <name type="scientific">Aquamicrobium defluvii</name>
    <dbReference type="NCBI Taxonomy" id="69279"/>
    <lineage>
        <taxon>Bacteria</taxon>
        <taxon>Pseudomonadati</taxon>
        <taxon>Pseudomonadota</taxon>
        <taxon>Alphaproteobacteria</taxon>
        <taxon>Hyphomicrobiales</taxon>
        <taxon>Phyllobacteriaceae</taxon>
        <taxon>Aquamicrobium</taxon>
    </lineage>
</organism>
<sequence>MKITLTLSTMERIALRRFANDIGADLETAAHTALRDWLTLIGELEEAYDLGEDTETVGSA</sequence>
<comment type="caution">
    <text evidence="1">The sequence shown here is derived from an EMBL/GenBank/DDBJ whole genome shotgun (WGS) entry which is preliminary data.</text>
</comment>
<gene>
    <name evidence="1" type="ORF">DES43_15418</name>
</gene>
<dbReference type="Proteomes" id="UP000294958">
    <property type="component" value="Unassembled WGS sequence"/>
</dbReference>
<dbReference type="OrthoDB" id="7950490at2"/>
<name>A0A4V3DJI6_9HYPH</name>
<protein>
    <submittedName>
        <fullName evidence="1">Uncharacterized protein</fullName>
    </submittedName>
</protein>